<organism evidence="1 2">
    <name type="scientific">Streptomyces boetiae</name>
    <dbReference type="NCBI Taxonomy" id="3075541"/>
    <lineage>
        <taxon>Bacteria</taxon>
        <taxon>Bacillati</taxon>
        <taxon>Actinomycetota</taxon>
        <taxon>Actinomycetes</taxon>
        <taxon>Kitasatosporales</taxon>
        <taxon>Streptomycetaceae</taxon>
        <taxon>Streptomyces</taxon>
    </lineage>
</organism>
<sequence length="107" mass="11641">MAVTQEHRRELVRRFRSVLTAAQGERPTRPGLVVLESGRTESAWVAHERSVMHQEVNRVRAELALPAVSLEAVAAAEEQAVGHSDYSGKFAMYCADLATGEVPARGG</sequence>
<protein>
    <submittedName>
        <fullName evidence="1">Uncharacterized protein</fullName>
    </submittedName>
</protein>
<accession>A0ABU2L6W6</accession>
<gene>
    <name evidence="1" type="ORF">RM780_09655</name>
</gene>
<evidence type="ECO:0000313" key="2">
    <source>
        <dbReference type="Proteomes" id="UP001183388"/>
    </source>
</evidence>
<keyword evidence="2" id="KW-1185">Reference proteome</keyword>
<proteinExistence type="predicted"/>
<dbReference type="Proteomes" id="UP001183388">
    <property type="component" value="Unassembled WGS sequence"/>
</dbReference>
<name>A0ABU2L6W6_9ACTN</name>
<dbReference type="RefSeq" id="WP_311630169.1">
    <property type="nucleotide sequence ID" value="NZ_JAVREN010000010.1"/>
</dbReference>
<comment type="caution">
    <text evidence="1">The sequence shown here is derived from an EMBL/GenBank/DDBJ whole genome shotgun (WGS) entry which is preliminary data.</text>
</comment>
<evidence type="ECO:0000313" key="1">
    <source>
        <dbReference type="EMBL" id="MDT0307227.1"/>
    </source>
</evidence>
<dbReference type="EMBL" id="JAVREN010000010">
    <property type="protein sequence ID" value="MDT0307227.1"/>
    <property type="molecule type" value="Genomic_DNA"/>
</dbReference>
<reference evidence="2" key="1">
    <citation type="submission" date="2023-07" db="EMBL/GenBank/DDBJ databases">
        <title>30 novel species of actinomycetes from the DSMZ collection.</title>
        <authorList>
            <person name="Nouioui I."/>
        </authorList>
    </citation>
    <scope>NUCLEOTIDE SEQUENCE [LARGE SCALE GENOMIC DNA]</scope>
    <source>
        <strain evidence="2">DSM 44917</strain>
    </source>
</reference>